<name>Q4PKF8_9BACT</name>
<keyword evidence="1" id="KW-1133">Transmembrane helix</keyword>
<organism evidence="2">
    <name type="scientific">uncultured bacterium MedeBAC82F10</name>
    <dbReference type="NCBI Taxonomy" id="332272"/>
    <lineage>
        <taxon>Bacteria</taxon>
        <taxon>environmental samples</taxon>
    </lineage>
</organism>
<keyword evidence="1" id="KW-0812">Transmembrane</keyword>
<dbReference type="AlphaFoldDB" id="Q4PKF8"/>
<sequence length="156" mass="18209">MSNNVCNCLGYFLAYDLSNFLKIMRFIILFLLGVLVIGCETTSPVASPKIIPEPEQKIIYEPKEEVQVIEEKDERKIKDFSNIKSFEGKKIATIQEQYGDFNFSKLEKTFEFHRYNAGGCRVFIQNYTSNKLIIHITIYDLETNSVYEKYEEEKCS</sequence>
<dbReference type="EMBL" id="DQ073796">
    <property type="protein sequence ID" value="AAY78588.1"/>
    <property type="molecule type" value="Genomic_DNA"/>
</dbReference>
<evidence type="ECO:0000256" key="1">
    <source>
        <dbReference type="SAM" id="Phobius"/>
    </source>
</evidence>
<reference evidence="2" key="1">
    <citation type="journal article" date="2005" name="PLoS Biol.">
        <title>New insights into metabolic properties of marine bacteria encoding proteorhodopsins.</title>
        <authorList>
            <person name="Sabehi G."/>
            <person name="Loy A."/>
            <person name="Jung K.H."/>
            <person name="Partha R."/>
            <person name="Spudich J.L."/>
            <person name="Isaacson T."/>
            <person name="Hirschberg J."/>
            <person name="Wagner M."/>
            <person name="Beja O."/>
        </authorList>
    </citation>
    <scope>NUCLEOTIDE SEQUENCE</scope>
</reference>
<keyword evidence="1" id="KW-0472">Membrane</keyword>
<proteinExistence type="predicted"/>
<evidence type="ECO:0000313" key="2">
    <source>
        <dbReference type="EMBL" id="AAY78588.1"/>
    </source>
</evidence>
<protein>
    <submittedName>
        <fullName evidence="2">Predicted O-acetylhomoserine sulfhydrylase</fullName>
    </submittedName>
</protein>
<feature type="transmembrane region" description="Helical" evidence="1">
    <location>
        <begin position="20"/>
        <end position="39"/>
    </location>
</feature>
<accession>Q4PKF8</accession>